<feature type="non-terminal residue" evidence="1">
    <location>
        <position position="46"/>
    </location>
</feature>
<gene>
    <name evidence="1" type="ORF">AVEN_148147_1</name>
</gene>
<comment type="caution">
    <text evidence="1">The sequence shown here is derived from an EMBL/GenBank/DDBJ whole genome shotgun (WGS) entry which is preliminary data.</text>
</comment>
<protein>
    <submittedName>
        <fullName evidence="1">Uncharacterized protein</fullName>
    </submittedName>
</protein>
<reference evidence="1 2" key="1">
    <citation type="journal article" date="2019" name="Sci. Rep.">
        <title>Orb-weaving spider Araneus ventricosus genome elucidates the spidroin gene catalogue.</title>
        <authorList>
            <person name="Kono N."/>
            <person name="Nakamura H."/>
            <person name="Ohtoshi R."/>
            <person name="Moran D.A.P."/>
            <person name="Shinohara A."/>
            <person name="Yoshida Y."/>
            <person name="Fujiwara M."/>
            <person name="Mori M."/>
            <person name="Tomita M."/>
            <person name="Arakawa K."/>
        </authorList>
    </citation>
    <scope>NUCLEOTIDE SEQUENCE [LARGE SCALE GENOMIC DNA]</scope>
</reference>
<accession>A0A4Y2K7B8</accession>
<dbReference type="AlphaFoldDB" id="A0A4Y2K7B8"/>
<dbReference type="EMBL" id="BGPR01004274">
    <property type="protein sequence ID" value="GBM97849.1"/>
    <property type="molecule type" value="Genomic_DNA"/>
</dbReference>
<name>A0A4Y2K7B8_ARAVE</name>
<organism evidence="1 2">
    <name type="scientific">Araneus ventricosus</name>
    <name type="common">Orbweaver spider</name>
    <name type="synonym">Epeira ventricosa</name>
    <dbReference type="NCBI Taxonomy" id="182803"/>
    <lineage>
        <taxon>Eukaryota</taxon>
        <taxon>Metazoa</taxon>
        <taxon>Ecdysozoa</taxon>
        <taxon>Arthropoda</taxon>
        <taxon>Chelicerata</taxon>
        <taxon>Arachnida</taxon>
        <taxon>Araneae</taxon>
        <taxon>Araneomorphae</taxon>
        <taxon>Entelegynae</taxon>
        <taxon>Araneoidea</taxon>
        <taxon>Araneidae</taxon>
        <taxon>Araneus</taxon>
    </lineage>
</organism>
<proteinExistence type="predicted"/>
<evidence type="ECO:0000313" key="2">
    <source>
        <dbReference type="Proteomes" id="UP000499080"/>
    </source>
</evidence>
<sequence length="46" mass="5402">MRYTCSGLESKDSEFDSDHHAADVRRVYLVIVVNQLVATERFCRQR</sequence>
<dbReference type="Proteomes" id="UP000499080">
    <property type="component" value="Unassembled WGS sequence"/>
</dbReference>
<keyword evidence="2" id="KW-1185">Reference proteome</keyword>
<evidence type="ECO:0000313" key="1">
    <source>
        <dbReference type="EMBL" id="GBM97849.1"/>
    </source>
</evidence>